<dbReference type="SUPFAM" id="SSF46689">
    <property type="entry name" value="Homeodomain-like"/>
    <property type="match status" value="2"/>
</dbReference>
<dbReference type="Proteomes" id="UP000182149">
    <property type="component" value="Unassembled WGS sequence"/>
</dbReference>
<evidence type="ECO:0000313" key="5">
    <source>
        <dbReference type="EMBL" id="MCC9273617.1"/>
    </source>
</evidence>
<evidence type="ECO:0000256" key="2">
    <source>
        <dbReference type="ARBA" id="ARBA00023125"/>
    </source>
</evidence>
<dbReference type="InterPro" id="IPR009057">
    <property type="entry name" value="Homeodomain-like_sf"/>
</dbReference>
<dbReference type="Proteomes" id="UP000813384">
    <property type="component" value="Unassembled WGS sequence"/>
</dbReference>
<dbReference type="SMART" id="SM00342">
    <property type="entry name" value="HTH_ARAC"/>
    <property type="match status" value="1"/>
</dbReference>
<evidence type="ECO:0000256" key="1">
    <source>
        <dbReference type="ARBA" id="ARBA00023015"/>
    </source>
</evidence>
<dbReference type="AlphaFoldDB" id="A0A1L8QUQ7"/>
<evidence type="ECO:0000313" key="6">
    <source>
        <dbReference type="EMBL" id="OJG11238.1"/>
    </source>
</evidence>
<dbReference type="InterPro" id="IPR037923">
    <property type="entry name" value="HTH-like"/>
</dbReference>
<dbReference type="InterPro" id="IPR014710">
    <property type="entry name" value="RmlC-like_jellyroll"/>
</dbReference>
<accession>A0A1L8QUQ7</accession>
<dbReference type="InterPro" id="IPR018060">
    <property type="entry name" value="HTH_AraC"/>
</dbReference>
<gene>
    <name evidence="5" type="ORF">K8V42_04935</name>
    <name evidence="6" type="ORF">RU93_GL001725</name>
</gene>
<dbReference type="Gene3D" id="1.10.10.60">
    <property type="entry name" value="Homeodomain-like"/>
    <property type="match status" value="2"/>
</dbReference>
<dbReference type="InterPro" id="IPR020449">
    <property type="entry name" value="Tscrpt_reg_AraC-type_HTH"/>
</dbReference>
<dbReference type="PANTHER" id="PTHR43280:SF28">
    <property type="entry name" value="HTH-TYPE TRANSCRIPTIONAL ACTIVATOR RHAS"/>
    <property type="match status" value="1"/>
</dbReference>
<dbReference type="GO" id="GO:0003700">
    <property type="term" value="F:DNA-binding transcription factor activity"/>
    <property type="evidence" value="ECO:0007669"/>
    <property type="project" value="InterPro"/>
</dbReference>
<dbReference type="InterPro" id="IPR003313">
    <property type="entry name" value="AraC-bd"/>
</dbReference>
<keyword evidence="1" id="KW-0805">Transcription regulation</keyword>
<dbReference type="PRINTS" id="PR00032">
    <property type="entry name" value="HTHARAC"/>
</dbReference>
<evidence type="ECO:0000256" key="3">
    <source>
        <dbReference type="ARBA" id="ARBA00023163"/>
    </source>
</evidence>
<dbReference type="Gene3D" id="2.60.120.10">
    <property type="entry name" value="Jelly Rolls"/>
    <property type="match status" value="1"/>
</dbReference>
<reference evidence="5" key="3">
    <citation type="submission" date="2021-11" db="EMBL/GenBank/DDBJ databases">
        <authorList>
            <person name="Gilroy R."/>
        </authorList>
    </citation>
    <scope>NUCLEOTIDE SEQUENCE</scope>
    <source>
        <strain evidence="5">150</strain>
    </source>
</reference>
<feature type="domain" description="HTH araC/xylS-type" evidence="4">
    <location>
        <begin position="173"/>
        <end position="271"/>
    </location>
</feature>
<keyword evidence="7" id="KW-1185">Reference proteome</keyword>
<name>A0A1L8QUQ7_9ENTE</name>
<keyword evidence="3" id="KW-0804">Transcription</keyword>
<organism evidence="6 7">
    <name type="scientific">Enterococcus aquimarinus</name>
    <dbReference type="NCBI Taxonomy" id="328396"/>
    <lineage>
        <taxon>Bacteria</taxon>
        <taxon>Bacillati</taxon>
        <taxon>Bacillota</taxon>
        <taxon>Bacilli</taxon>
        <taxon>Lactobacillales</taxon>
        <taxon>Enterococcaceae</taxon>
        <taxon>Enterococcus</taxon>
    </lineage>
</organism>
<dbReference type="Pfam" id="PF12833">
    <property type="entry name" value="HTH_18"/>
    <property type="match status" value="1"/>
</dbReference>
<reference evidence="6 7" key="1">
    <citation type="submission" date="2014-12" db="EMBL/GenBank/DDBJ databases">
        <title>Draft genome sequences of 29 type strains of Enterococci.</title>
        <authorList>
            <person name="Zhong Z."/>
            <person name="Sun Z."/>
            <person name="Liu W."/>
            <person name="Zhang W."/>
            <person name="Zhang H."/>
        </authorList>
    </citation>
    <scope>NUCLEOTIDE SEQUENCE [LARGE SCALE GENOMIC DNA]</scope>
    <source>
        <strain evidence="6 7">DSM 17690</strain>
    </source>
</reference>
<dbReference type="SUPFAM" id="SSF51215">
    <property type="entry name" value="Regulatory protein AraC"/>
    <property type="match status" value="1"/>
</dbReference>
<dbReference type="GO" id="GO:0043565">
    <property type="term" value="F:sequence-specific DNA binding"/>
    <property type="evidence" value="ECO:0007669"/>
    <property type="project" value="InterPro"/>
</dbReference>
<dbReference type="PROSITE" id="PS01124">
    <property type="entry name" value="HTH_ARAC_FAMILY_2"/>
    <property type="match status" value="1"/>
</dbReference>
<sequence>MNLQCFEPEILYAFDLWNQPDNENMIHHHDFFEISIILQGESLYLIDNEWRTVRSGDILLFNPGVDHAEKQLLNTYSHQLHIGIRNFKLHGLAQNHFPTTQSLLSMQDSQLKIFDKAWQLIEEFNQQQTNFNLMGKALVMEMMILILRSLEKKERLSDETQASQNDRMHQVVQLIMTYMENNYAKDISIEQLATLYYVSPTYLSKIFKDLTGVSPINYLIQIRLKKAHELLTTDDLTVKEVAKAVGYEDAYHFSKSFKKHFGTSPSLVKKQENANS</sequence>
<dbReference type="STRING" id="328396.RU93_GL001725"/>
<dbReference type="Pfam" id="PF02311">
    <property type="entry name" value="AraC_binding"/>
    <property type="match status" value="1"/>
</dbReference>
<evidence type="ECO:0000313" key="7">
    <source>
        <dbReference type="Proteomes" id="UP000182149"/>
    </source>
</evidence>
<protein>
    <submittedName>
        <fullName evidence="5">AraC family transcriptional regulator</fullName>
    </submittedName>
</protein>
<dbReference type="EMBL" id="JXKD01000004">
    <property type="protein sequence ID" value="OJG11238.1"/>
    <property type="molecule type" value="Genomic_DNA"/>
</dbReference>
<keyword evidence="2" id="KW-0238">DNA-binding</keyword>
<dbReference type="EMBL" id="JAJJVO010000077">
    <property type="protein sequence ID" value="MCC9273617.1"/>
    <property type="molecule type" value="Genomic_DNA"/>
</dbReference>
<dbReference type="OrthoDB" id="9813413at2"/>
<dbReference type="PANTHER" id="PTHR43280">
    <property type="entry name" value="ARAC-FAMILY TRANSCRIPTIONAL REGULATOR"/>
    <property type="match status" value="1"/>
</dbReference>
<reference evidence="5" key="2">
    <citation type="journal article" date="2021" name="PeerJ">
        <title>Extensive microbial diversity within the chicken gut microbiome revealed by metagenomics and culture.</title>
        <authorList>
            <person name="Gilroy R."/>
            <person name="Ravi A."/>
            <person name="Getino M."/>
            <person name="Pursley I."/>
            <person name="Horton D.L."/>
            <person name="Alikhan N.F."/>
            <person name="Baker D."/>
            <person name="Gharbi K."/>
            <person name="Hall N."/>
            <person name="Watson M."/>
            <person name="Adriaenssens E.M."/>
            <person name="Foster-Nyarko E."/>
            <person name="Jarju S."/>
            <person name="Secka A."/>
            <person name="Antonio M."/>
            <person name="Oren A."/>
            <person name="Chaudhuri R.R."/>
            <person name="La Ragione R."/>
            <person name="Hildebrand F."/>
            <person name="Pallen M.J."/>
        </authorList>
    </citation>
    <scope>NUCLEOTIDE SEQUENCE</scope>
    <source>
        <strain evidence="5">150</strain>
    </source>
</reference>
<comment type="caution">
    <text evidence="6">The sequence shown here is derived from an EMBL/GenBank/DDBJ whole genome shotgun (WGS) entry which is preliminary data.</text>
</comment>
<proteinExistence type="predicted"/>
<dbReference type="RefSeq" id="WP_071874440.1">
    <property type="nucleotide sequence ID" value="NZ_JBHSHF010000020.1"/>
</dbReference>
<evidence type="ECO:0000259" key="4">
    <source>
        <dbReference type="PROSITE" id="PS01124"/>
    </source>
</evidence>